<protein>
    <recommendedName>
        <fullName evidence="2">HTH cro/C1-type domain-containing protein</fullName>
    </recommendedName>
</protein>
<dbReference type="InterPro" id="IPR010982">
    <property type="entry name" value="Lambda_DNA-bd_dom_sf"/>
</dbReference>
<proteinExistence type="predicted"/>
<sequence>MLREAIVITSFQMRAARALLGIDQKTLAELAGVSLPTIQRMEASTGNVRGVVDSLTKVVDALNRAGVDLIGEHTRSEAGGRGVRLKEPGPPRRMGRQTDTARDGAA</sequence>
<dbReference type="eggNOG" id="COG1396">
    <property type="taxonomic scope" value="Bacteria"/>
</dbReference>
<evidence type="ECO:0000259" key="2">
    <source>
        <dbReference type="PROSITE" id="PS50943"/>
    </source>
</evidence>
<dbReference type="InterPro" id="IPR001387">
    <property type="entry name" value="Cro/C1-type_HTH"/>
</dbReference>
<feature type="region of interest" description="Disordered" evidence="1">
    <location>
        <begin position="73"/>
        <end position="106"/>
    </location>
</feature>
<evidence type="ECO:0000256" key="1">
    <source>
        <dbReference type="SAM" id="MobiDB-lite"/>
    </source>
</evidence>
<dbReference type="Pfam" id="PF01381">
    <property type="entry name" value="HTH_3"/>
    <property type="match status" value="1"/>
</dbReference>
<dbReference type="PATRIC" id="fig|1245469.3.peg.6272"/>
<keyword evidence="4" id="KW-1185">Reference proteome</keyword>
<gene>
    <name evidence="3" type="ORF">S58_61400</name>
</gene>
<dbReference type="PROSITE" id="PS50943">
    <property type="entry name" value="HTH_CROC1"/>
    <property type="match status" value="1"/>
</dbReference>
<dbReference type="CDD" id="cd00093">
    <property type="entry name" value="HTH_XRE"/>
    <property type="match status" value="1"/>
</dbReference>
<dbReference type="HOGENOM" id="CLU_066192_28_1_5"/>
<dbReference type="AlphaFoldDB" id="M5A035"/>
<dbReference type="STRING" id="1245469.S58_61400"/>
<accession>M5A035</accession>
<evidence type="ECO:0000313" key="4">
    <source>
        <dbReference type="Proteomes" id="UP000011841"/>
    </source>
</evidence>
<feature type="domain" description="HTH cro/C1-type" evidence="2">
    <location>
        <begin position="13"/>
        <end position="69"/>
    </location>
</feature>
<organism evidence="3 4">
    <name type="scientific">Bradyrhizobium oligotrophicum S58</name>
    <dbReference type="NCBI Taxonomy" id="1245469"/>
    <lineage>
        <taxon>Bacteria</taxon>
        <taxon>Pseudomonadati</taxon>
        <taxon>Pseudomonadota</taxon>
        <taxon>Alphaproteobacteria</taxon>
        <taxon>Hyphomicrobiales</taxon>
        <taxon>Nitrobacteraceae</taxon>
        <taxon>Bradyrhizobium</taxon>
    </lineage>
</organism>
<dbReference type="SUPFAM" id="SSF47413">
    <property type="entry name" value="lambda repressor-like DNA-binding domains"/>
    <property type="match status" value="1"/>
</dbReference>
<evidence type="ECO:0000313" key="3">
    <source>
        <dbReference type="EMBL" id="BAM92115.1"/>
    </source>
</evidence>
<dbReference type="Proteomes" id="UP000011841">
    <property type="component" value="Chromosome"/>
</dbReference>
<dbReference type="SMART" id="SM00530">
    <property type="entry name" value="HTH_XRE"/>
    <property type="match status" value="1"/>
</dbReference>
<dbReference type="Gene3D" id="1.10.260.40">
    <property type="entry name" value="lambda repressor-like DNA-binding domains"/>
    <property type="match status" value="1"/>
</dbReference>
<dbReference type="KEGG" id="aol:S58_61400"/>
<reference evidence="3 4" key="1">
    <citation type="journal article" date="2013" name="Appl. Environ. Microbiol.">
        <title>Genome analysis suggests that the soil oligotrophic bacterium Agromonas oligotrophica (Bradyrhizobium oligotrophicum) is a nitrogen-fixing symbiont of Aeschynomene indica.</title>
        <authorList>
            <person name="Okubo T."/>
            <person name="Fukushima S."/>
            <person name="Itakura M."/>
            <person name="Oshima K."/>
            <person name="Longtonglang A."/>
            <person name="Teaumroong N."/>
            <person name="Mitsui H."/>
            <person name="Hattori M."/>
            <person name="Hattori R."/>
            <person name="Hattori T."/>
            <person name="Minamisawa K."/>
        </authorList>
    </citation>
    <scope>NUCLEOTIDE SEQUENCE [LARGE SCALE GENOMIC DNA]</scope>
    <source>
        <strain evidence="3 4">S58</strain>
    </source>
</reference>
<name>M5A035_9BRAD</name>
<dbReference type="GO" id="GO:0003677">
    <property type="term" value="F:DNA binding"/>
    <property type="evidence" value="ECO:0007669"/>
    <property type="project" value="InterPro"/>
</dbReference>
<feature type="compositionally biased region" description="Basic and acidic residues" evidence="1">
    <location>
        <begin position="73"/>
        <end position="90"/>
    </location>
</feature>
<dbReference type="EMBL" id="AP012603">
    <property type="protein sequence ID" value="BAM92115.1"/>
    <property type="molecule type" value="Genomic_DNA"/>
</dbReference>